<dbReference type="STRING" id="6337.A0A0V0YQ28"/>
<reference evidence="2 3" key="1">
    <citation type="submission" date="2015-01" db="EMBL/GenBank/DDBJ databases">
        <title>Evolution of Trichinella species and genotypes.</title>
        <authorList>
            <person name="Korhonen P.K."/>
            <person name="Edoardo P."/>
            <person name="Giuseppe L.R."/>
            <person name="Gasser R.B."/>
        </authorList>
    </citation>
    <scope>NUCLEOTIDE SEQUENCE [LARGE SCALE GENOMIC DNA]</scope>
    <source>
        <strain evidence="2">ISS141</strain>
    </source>
</reference>
<dbReference type="AlphaFoldDB" id="A0A0V0YQ28"/>
<dbReference type="InterPro" id="IPR012337">
    <property type="entry name" value="RNaseH-like_sf"/>
</dbReference>
<dbReference type="SUPFAM" id="SSF53098">
    <property type="entry name" value="Ribonuclease H-like"/>
    <property type="match status" value="1"/>
</dbReference>
<proteinExistence type="predicted"/>
<name>A0A0V0YQ28_TRIPS</name>
<dbReference type="EMBL" id="JYDU01000001">
    <property type="protein sequence ID" value="KRY01930.1"/>
    <property type="molecule type" value="Genomic_DNA"/>
</dbReference>
<evidence type="ECO:0000313" key="2">
    <source>
        <dbReference type="EMBL" id="KRY01930.1"/>
    </source>
</evidence>
<accession>A0A0V0YQ28</accession>
<evidence type="ECO:0008006" key="4">
    <source>
        <dbReference type="Google" id="ProtNLM"/>
    </source>
</evidence>
<organism evidence="2 3">
    <name type="scientific">Trichinella pseudospiralis</name>
    <name type="common">Parasitic roundworm</name>
    <dbReference type="NCBI Taxonomy" id="6337"/>
    <lineage>
        <taxon>Eukaryota</taxon>
        <taxon>Metazoa</taxon>
        <taxon>Ecdysozoa</taxon>
        <taxon>Nematoda</taxon>
        <taxon>Enoplea</taxon>
        <taxon>Dorylaimia</taxon>
        <taxon>Trichinellida</taxon>
        <taxon>Trichinellidae</taxon>
        <taxon>Trichinella</taxon>
    </lineage>
</organism>
<gene>
    <name evidence="2" type="ORF">T4E_8043</name>
</gene>
<dbReference type="InterPro" id="IPR036397">
    <property type="entry name" value="RNaseH_sf"/>
</dbReference>
<sequence length="204" mass="22934">MACTTCRKLDARQPFTTPSFPFNRVGLDVAGTLHVKDEQQSLQKVYICLFTCMVTRAVHLELVMDMTSISFLAGFRRFIARRGRPSVIQSDNFQTFKQADSFLRTLLQGKSAEKIRVELARRQIDWRREPEKGDLLLISRRRRSAVPVETWSNQGSVDGKRRGNKVSKSKDSPGPGNSALQISSSPRAGLDLVMKYGPSRRGGC</sequence>
<protein>
    <recommendedName>
        <fullName evidence="4">Integrase catalytic domain-containing protein</fullName>
    </recommendedName>
</protein>
<evidence type="ECO:0000256" key="1">
    <source>
        <dbReference type="SAM" id="MobiDB-lite"/>
    </source>
</evidence>
<dbReference type="Gene3D" id="3.30.420.10">
    <property type="entry name" value="Ribonuclease H-like superfamily/Ribonuclease H"/>
    <property type="match status" value="1"/>
</dbReference>
<dbReference type="Proteomes" id="UP000054815">
    <property type="component" value="Unassembled WGS sequence"/>
</dbReference>
<comment type="caution">
    <text evidence="2">The sequence shown here is derived from an EMBL/GenBank/DDBJ whole genome shotgun (WGS) entry which is preliminary data.</text>
</comment>
<evidence type="ECO:0000313" key="3">
    <source>
        <dbReference type="Proteomes" id="UP000054815"/>
    </source>
</evidence>
<feature type="region of interest" description="Disordered" evidence="1">
    <location>
        <begin position="149"/>
        <end position="204"/>
    </location>
</feature>
<dbReference type="PANTHER" id="PTHR47331">
    <property type="entry name" value="PHD-TYPE DOMAIN-CONTAINING PROTEIN"/>
    <property type="match status" value="1"/>
</dbReference>
<dbReference type="GO" id="GO:0003676">
    <property type="term" value="F:nucleic acid binding"/>
    <property type="evidence" value="ECO:0007669"/>
    <property type="project" value="InterPro"/>
</dbReference>